<name>A0A1N6NH21_9GAMM</name>
<dbReference type="STRING" id="49186.SAMN05421647_101314"/>
<evidence type="ECO:0000256" key="1">
    <source>
        <dbReference type="SAM" id="MobiDB-lite"/>
    </source>
</evidence>
<keyword evidence="3" id="KW-1185">Reference proteome</keyword>
<accession>A0A1N6NH21</accession>
<feature type="region of interest" description="Disordered" evidence="1">
    <location>
        <begin position="1"/>
        <end position="61"/>
    </location>
</feature>
<evidence type="ECO:0000313" key="2">
    <source>
        <dbReference type="EMBL" id="SIP91317.1"/>
    </source>
</evidence>
<sequence>MNVTAAQNSGLFNTNRTLDNAPKASGDVQGSGKPEDTSLSSGREVNPAVAQSTLEATTEAASTKVVNQADEVLGNLIDTRA</sequence>
<proteinExistence type="predicted"/>
<gene>
    <name evidence="2" type="ORF">SAMN05421647_101314</name>
</gene>
<feature type="compositionally biased region" description="Low complexity" evidence="1">
    <location>
        <begin position="50"/>
        <end position="61"/>
    </location>
</feature>
<dbReference type="AlphaFoldDB" id="A0A1N6NH21"/>
<dbReference type="eggNOG" id="ENOG5033E4R">
    <property type="taxonomic scope" value="Bacteria"/>
</dbReference>
<dbReference type="RefSeq" id="WP_010321850.1">
    <property type="nucleotide sequence ID" value="NZ_FTMN01000001.1"/>
</dbReference>
<protein>
    <submittedName>
        <fullName evidence="2">Uncharacterized protein</fullName>
    </submittedName>
</protein>
<evidence type="ECO:0000313" key="3">
    <source>
        <dbReference type="Proteomes" id="UP000186895"/>
    </source>
</evidence>
<dbReference type="Proteomes" id="UP000186895">
    <property type="component" value="Unassembled WGS sequence"/>
</dbReference>
<feature type="compositionally biased region" description="Polar residues" evidence="1">
    <location>
        <begin position="1"/>
        <end position="18"/>
    </location>
</feature>
<dbReference type="EMBL" id="FTMN01000001">
    <property type="protein sequence ID" value="SIP91317.1"/>
    <property type="molecule type" value="Genomic_DNA"/>
</dbReference>
<organism evidence="2 3">
    <name type="scientific">Marinobacterium stanieri</name>
    <dbReference type="NCBI Taxonomy" id="49186"/>
    <lineage>
        <taxon>Bacteria</taxon>
        <taxon>Pseudomonadati</taxon>
        <taxon>Pseudomonadota</taxon>
        <taxon>Gammaproteobacteria</taxon>
        <taxon>Oceanospirillales</taxon>
        <taxon>Oceanospirillaceae</taxon>
        <taxon>Marinobacterium</taxon>
    </lineage>
</organism>
<reference evidence="2 3" key="1">
    <citation type="submission" date="2017-01" db="EMBL/GenBank/DDBJ databases">
        <authorList>
            <person name="Mah S.A."/>
            <person name="Swanson W.J."/>
            <person name="Moy G.W."/>
            <person name="Vacquier V.D."/>
        </authorList>
    </citation>
    <scope>NUCLEOTIDE SEQUENCE [LARGE SCALE GENOMIC DNA]</scope>
    <source>
        <strain evidence="2 3">DSM 7027</strain>
    </source>
</reference>